<feature type="region of interest" description="Disordered" evidence="1">
    <location>
        <begin position="1"/>
        <end position="71"/>
    </location>
</feature>
<reference evidence="2" key="1">
    <citation type="submission" date="2023-04" db="EMBL/GenBank/DDBJ databases">
        <title>Black Yeasts Isolated from many extreme environments.</title>
        <authorList>
            <person name="Coleine C."/>
            <person name="Stajich J.E."/>
            <person name="Selbmann L."/>
        </authorList>
    </citation>
    <scope>NUCLEOTIDE SEQUENCE</scope>
    <source>
        <strain evidence="2">CCFEE 5312</strain>
    </source>
</reference>
<sequence>MSFNSTHRNQHRESSKMADPKADGEHEQHEHKELVTKAFGDVKEESEGSQNKNHQREANMPKRASLMELPPESRLQISSDVIRDDLALMTLPESLRMYIEYAEDRTSIDTGATNHLQPALLRSSSQLRQDTMQLFHDLIRNYELVITIEDLKFAPQPGHWVWHIPNHKPISIMESSRSSDDSWSNVLDWLRLYHAGITDIRTDDLAFPRWPHPMHHFVIAIFDNVDSMRDCAWADLEVGLLAWGDVFYRTIDYPSDSAYRIEGMAFTHREWDIFGILTPFCHHASCLHGYLQRSSSTSISSAERSTSLFLMCGEALYGGL</sequence>
<accession>A0AAJ0GB06</accession>
<name>A0AAJ0GB06_9PEZI</name>
<dbReference type="AlphaFoldDB" id="A0AAJ0GB06"/>
<proteinExistence type="predicted"/>
<keyword evidence="3" id="KW-1185">Reference proteome</keyword>
<gene>
    <name evidence="2" type="ORF">LTR09_007410</name>
</gene>
<dbReference type="EMBL" id="JAWDJX010000026">
    <property type="protein sequence ID" value="KAK3051387.1"/>
    <property type="molecule type" value="Genomic_DNA"/>
</dbReference>
<organism evidence="2 3">
    <name type="scientific">Extremus antarcticus</name>
    <dbReference type="NCBI Taxonomy" id="702011"/>
    <lineage>
        <taxon>Eukaryota</taxon>
        <taxon>Fungi</taxon>
        <taxon>Dikarya</taxon>
        <taxon>Ascomycota</taxon>
        <taxon>Pezizomycotina</taxon>
        <taxon>Dothideomycetes</taxon>
        <taxon>Dothideomycetidae</taxon>
        <taxon>Mycosphaerellales</taxon>
        <taxon>Extremaceae</taxon>
        <taxon>Extremus</taxon>
    </lineage>
</organism>
<evidence type="ECO:0000313" key="2">
    <source>
        <dbReference type="EMBL" id="KAK3051387.1"/>
    </source>
</evidence>
<evidence type="ECO:0000313" key="3">
    <source>
        <dbReference type="Proteomes" id="UP001271007"/>
    </source>
</evidence>
<protein>
    <submittedName>
        <fullName evidence="2">Uncharacterized protein</fullName>
    </submittedName>
</protein>
<feature type="compositionally biased region" description="Basic and acidic residues" evidence="1">
    <location>
        <begin position="11"/>
        <end position="46"/>
    </location>
</feature>
<dbReference type="Proteomes" id="UP001271007">
    <property type="component" value="Unassembled WGS sequence"/>
</dbReference>
<evidence type="ECO:0000256" key="1">
    <source>
        <dbReference type="SAM" id="MobiDB-lite"/>
    </source>
</evidence>
<comment type="caution">
    <text evidence="2">The sequence shown here is derived from an EMBL/GenBank/DDBJ whole genome shotgun (WGS) entry which is preliminary data.</text>
</comment>